<proteinExistence type="inferred from homology"/>
<dbReference type="InterPro" id="IPR046357">
    <property type="entry name" value="PPIase_dom_sf"/>
</dbReference>
<sequence>MFFDKLRAGAQSTVSKVILVLIILSFALAGVGSYVSRPAQEVAAVVNGDEISAQALENAYRNERARLENQLGTQFSQLLGDPQYVAQIRRSVLEQMVEQRLLDQKVQELGLRASDEQVRNAIRALPEFQQDGRFDNDRYLQLLARSGLSAEQLRDSVRQDISRQLLLNALVGSSFTLEAEAGWLDRLSRQQRDAELVRLPLADFIARVEPSSDDAQAYYQQHPERFQRPEQVKINYLLLDAGALSGDEIDEQAIEAYYQANQASYSQPEQRKLAHIMVNKGDEARQKIQAIADRLAAGESFAALAESESDDVFSGGNGGELEWMEQGTMDPAFDSAAFALDEVGEVSEVVESEFGLHLITLLDVRPGQTRPLAEVRDAIAERLAREQAANAFYEQEQRLAELAFEFPDSLDMAAQELGLEIQSTDYFSAVEAPAAINDPRLLSEAFSERLREQGMNSDLIELGDNKAAVIHVIEHRPAAVRDFAEVEELALELAAAARAETLAAESAQALQQAWSEGEQGQWLSEQALSVETLNGVSRETRELEPELLNALFAMASPGEQPSLRIVPLANGDQAVLKLNRVSTPAEPSEQLAQIREGQSGIQGQREYQSLIQALKAAADIEYRNLPTLAEEF</sequence>
<keyword evidence="2" id="KW-1003">Cell membrane</keyword>
<evidence type="ECO:0000256" key="6">
    <source>
        <dbReference type="ARBA" id="ARBA00023136"/>
    </source>
</evidence>
<dbReference type="OrthoDB" id="9812372at2"/>
<dbReference type="SUPFAM" id="SSF109998">
    <property type="entry name" value="Triger factor/SurA peptide-binding domain-like"/>
    <property type="match status" value="1"/>
</dbReference>
<evidence type="ECO:0000256" key="7">
    <source>
        <dbReference type="ARBA" id="ARBA00023186"/>
    </source>
</evidence>
<dbReference type="Pfam" id="PF13624">
    <property type="entry name" value="SurA_N_3"/>
    <property type="match status" value="1"/>
</dbReference>
<dbReference type="GO" id="GO:0003755">
    <property type="term" value="F:peptidyl-prolyl cis-trans isomerase activity"/>
    <property type="evidence" value="ECO:0007669"/>
    <property type="project" value="UniProtKB-KW"/>
</dbReference>
<evidence type="ECO:0000259" key="12">
    <source>
        <dbReference type="PROSITE" id="PS50198"/>
    </source>
</evidence>
<keyword evidence="4" id="KW-0812">Transmembrane</keyword>
<dbReference type="AlphaFoldDB" id="A0A2P7R6C1"/>
<keyword evidence="6" id="KW-0472">Membrane</keyword>
<keyword evidence="3" id="KW-0997">Cell inner membrane</keyword>
<dbReference type="Gene3D" id="3.10.50.40">
    <property type="match status" value="1"/>
</dbReference>
<evidence type="ECO:0000256" key="3">
    <source>
        <dbReference type="ARBA" id="ARBA00022519"/>
    </source>
</evidence>
<keyword evidence="5" id="KW-1133">Transmembrane helix</keyword>
<comment type="similarity">
    <text evidence="8">Belongs to the PpiD chaperone family.</text>
</comment>
<comment type="subcellular location">
    <subcellularLocation>
        <location evidence="1">Cell inner membrane</location>
        <topology evidence="1">Single-pass type II membrane protein</topology>
        <orientation evidence="1">Periplasmic side</orientation>
    </subcellularLocation>
</comment>
<dbReference type="PANTHER" id="PTHR47529">
    <property type="entry name" value="PEPTIDYL-PROLYL CIS-TRANS ISOMERASE D"/>
    <property type="match status" value="1"/>
</dbReference>
<evidence type="ECO:0000313" key="14">
    <source>
        <dbReference type="Proteomes" id="UP000240243"/>
    </source>
</evidence>
<name>A0A2P7R6C1_9GAMM</name>
<dbReference type="InterPro" id="IPR000297">
    <property type="entry name" value="PPIase_PpiC"/>
</dbReference>
<feature type="domain" description="PpiC" evidence="12">
    <location>
        <begin position="268"/>
        <end position="363"/>
    </location>
</feature>
<comment type="caution">
    <text evidence="13">The sequence shown here is derived from an EMBL/GenBank/DDBJ whole genome shotgun (WGS) entry which is preliminary data.</text>
</comment>
<dbReference type="SUPFAM" id="SSF54534">
    <property type="entry name" value="FKBP-like"/>
    <property type="match status" value="1"/>
</dbReference>
<dbReference type="GO" id="GO:0005886">
    <property type="term" value="C:plasma membrane"/>
    <property type="evidence" value="ECO:0007669"/>
    <property type="project" value="UniProtKB-SubCell"/>
</dbReference>
<evidence type="ECO:0000256" key="8">
    <source>
        <dbReference type="ARBA" id="ARBA00038408"/>
    </source>
</evidence>
<evidence type="ECO:0000313" key="13">
    <source>
        <dbReference type="EMBL" id="PSJ45742.1"/>
    </source>
</evidence>
<evidence type="ECO:0000256" key="11">
    <source>
        <dbReference type="PROSITE-ProRule" id="PRU00278"/>
    </source>
</evidence>
<organism evidence="13 14">
    <name type="scientific">Zobellella endophytica</name>
    <dbReference type="NCBI Taxonomy" id="2116700"/>
    <lineage>
        <taxon>Bacteria</taxon>
        <taxon>Pseudomonadati</taxon>
        <taxon>Pseudomonadota</taxon>
        <taxon>Gammaproteobacteria</taxon>
        <taxon>Aeromonadales</taxon>
        <taxon>Aeromonadaceae</taxon>
        <taxon>Zobellella</taxon>
    </lineage>
</organism>
<keyword evidence="11" id="KW-0697">Rotamase</keyword>
<protein>
    <recommendedName>
        <fullName evidence="9">Periplasmic chaperone PpiD</fullName>
    </recommendedName>
    <alternativeName>
        <fullName evidence="10">Periplasmic folding chaperone</fullName>
    </alternativeName>
</protein>
<evidence type="ECO:0000256" key="1">
    <source>
        <dbReference type="ARBA" id="ARBA00004382"/>
    </source>
</evidence>
<gene>
    <name evidence="13" type="ORF">C7H85_10225</name>
</gene>
<dbReference type="RefSeq" id="WP_106729605.1">
    <property type="nucleotide sequence ID" value="NZ_PXYG01000003.1"/>
</dbReference>
<dbReference type="InterPro" id="IPR052029">
    <property type="entry name" value="PpiD_chaperone"/>
</dbReference>
<keyword evidence="7" id="KW-0143">Chaperone</keyword>
<reference evidence="13 14" key="1">
    <citation type="submission" date="2018-03" db="EMBL/GenBank/DDBJ databases">
        <title>The draft genome of Zobellella sp. 59N8.</title>
        <authorList>
            <person name="Liu L."/>
            <person name="Li L."/>
            <person name="Zhang X."/>
            <person name="Liang L."/>
            <person name="Wang T."/>
        </authorList>
    </citation>
    <scope>NUCLEOTIDE SEQUENCE [LARGE SCALE GENOMIC DNA]</scope>
    <source>
        <strain evidence="13 14">59N8</strain>
    </source>
</reference>
<evidence type="ECO:0000256" key="5">
    <source>
        <dbReference type="ARBA" id="ARBA00022989"/>
    </source>
</evidence>
<evidence type="ECO:0000256" key="4">
    <source>
        <dbReference type="ARBA" id="ARBA00022692"/>
    </source>
</evidence>
<dbReference type="InterPro" id="IPR027304">
    <property type="entry name" value="Trigger_fact/SurA_dom_sf"/>
</dbReference>
<dbReference type="Proteomes" id="UP000240243">
    <property type="component" value="Unassembled WGS sequence"/>
</dbReference>
<evidence type="ECO:0000256" key="2">
    <source>
        <dbReference type="ARBA" id="ARBA00022475"/>
    </source>
</evidence>
<accession>A0A2P7R6C1</accession>
<dbReference type="EMBL" id="PXYG01000003">
    <property type="protein sequence ID" value="PSJ45742.1"/>
    <property type="molecule type" value="Genomic_DNA"/>
</dbReference>
<evidence type="ECO:0000256" key="10">
    <source>
        <dbReference type="ARBA" id="ARBA00042775"/>
    </source>
</evidence>
<dbReference type="Pfam" id="PF13145">
    <property type="entry name" value="Rotamase_2"/>
    <property type="match status" value="1"/>
</dbReference>
<dbReference type="Gene3D" id="1.10.4030.10">
    <property type="entry name" value="Porin chaperone SurA, peptide-binding domain"/>
    <property type="match status" value="1"/>
</dbReference>
<dbReference type="PROSITE" id="PS50198">
    <property type="entry name" value="PPIC_PPIASE_2"/>
    <property type="match status" value="1"/>
</dbReference>
<dbReference type="PANTHER" id="PTHR47529:SF1">
    <property type="entry name" value="PERIPLASMIC CHAPERONE PPID"/>
    <property type="match status" value="1"/>
</dbReference>
<keyword evidence="11 13" id="KW-0413">Isomerase</keyword>
<evidence type="ECO:0000256" key="9">
    <source>
        <dbReference type="ARBA" id="ARBA00040743"/>
    </source>
</evidence>
<keyword evidence="14" id="KW-1185">Reference proteome</keyword>